<protein>
    <recommendedName>
        <fullName evidence="8">G-protein coupled receptors family 1 profile domain-containing protein</fullName>
    </recommendedName>
</protein>
<evidence type="ECO:0000313" key="9">
    <source>
        <dbReference type="EMBL" id="CAD5223719.1"/>
    </source>
</evidence>
<dbReference type="Proteomes" id="UP000783686">
    <property type="component" value="Unassembled WGS sequence"/>
</dbReference>
<dbReference type="AlphaFoldDB" id="A0A811L7U7"/>
<evidence type="ECO:0000259" key="8">
    <source>
        <dbReference type="PROSITE" id="PS50262"/>
    </source>
</evidence>
<feature type="transmembrane region" description="Helical" evidence="7">
    <location>
        <begin position="227"/>
        <end position="246"/>
    </location>
</feature>
<organism evidence="9 10">
    <name type="scientific">Bursaphelenchus okinawaensis</name>
    <dbReference type="NCBI Taxonomy" id="465554"/>
    <lineage>
        <taxon>Eukaryota</taxon>
        <taxon>Metazoa</taxon>
        <taxon>Ecdysozoa</taxon>
        <taxon>Nematoda</taxon>
        <taxon>Chromadorea</taxon>
        <taxon>Rhabditida</taxon>
        <taxon>Tylenchina</taxon>
        <taxon>Tylenchomorpha</taxon>
        <taxon>Aphelenchoidea</taxon>
        <taxon>Aphelenchoididae</taxon>
        <taxon>Bursaphelenchus</taxon>
    </lineage>
</organism>
<keyword evidence="3 7" id="KW-1133">Transmembrane helix</keyword>
<dbReference type="PANTHER" id="PTHR47323">
    <property type="entry name" value="FMRFAMIDE PEPTIDE RECEPTOR FAMILY-RELATED"/>
    <property type="match status" value="1"/>
</dbReference>
<dbReference type="Proteomes" id="UP000614601">
    <property type="component" value="Unassembled WGS sequence"/>
</dbReference>
<dbReference type="Gene3D" id="1.20.1070.10">
    <property type="entry name" value="Rhodopsin 7-helix transmembrane proteins"/>
    <property type="match status" value="1"/>
</dbReference>
<evidence type="ECO:0000256" key="2">
    <source>
        <dbReference type="ARBA" id="ARBA00022692"/>
    </source>
</evidence>
<keyword evidence="5" id="KW-0807">Transducer</keyword>
<feature type="transmembrane region" description="Helical" evidence="7">
    <location>
        <begin position="181"/>
        <end position="206"/>
    </location>
</feature>
<keyword evidence="10" id="KW-1185">Reference proteome</keyword>
<comment type="subcellular location">
    <subcellularLocation>
        <location evidence="1">Membrane</location>
    </subcellularLocation>
</comment>
<dbReference type="InterPro" id="IPR017452">
    <property type="entry name" value="GPCR_Rhodpsn_7TM"/>
</dbReference>
<comment type="similarity">
    <text evidence="5">Belongs to the G-protein coupled receptor 1 family.</text>
</comment>
<dbReference type="Pfam" id="PF00001">
    <property type="entry name" value="7tm_1"/>
    <property type="match status" value="1"/>
</dbReference>
<evidence type="ECO:0000256" key="7">
    <source>
        <dbReference type="SAM" id="Phobius"/>
    </source>
</evidence>
<dbReference type="SUPFAM" id="SSF81321">
    <property type="entry name" value="Family A G protein-coupled receptor-like"/>
    <property type="match status" value="1"/>
</dbReference>
<evidence type="ECO:0000256" key="4">
    <source>
        <dbReference type="ARBA" id="ARBA00023136"/>
    </source>
</evidence>
<feature type="transmembrane region" description="Helical" evidence="7">
    <location>
        <begin position="85"/>
        <end position="106"/>
    </location>
</feature>
<feature type="compositionally biased region" description="Polar residues" evidence="6">
    <location>
        <begin position="338"/>
        <end position="356"/>
    </location>
</feature>
<dbReference type="InterPro" id="IPR000276">
    <property type="entry name" value="GPCR_Rhodpsn"/>
</dbReference>
<evidence type="ECO:0000256" key="6">
    <source>
        <dbReference type="SAM" id="MobiDB-lite"/>
    </source>
</evidence>
<evidence type="ECO:0000256" key="5">
    <source>
        <dbReference type="RuleBase" id="RU000688"/>
    </source>
</evidence>
<name>A0A811L7U7_9BILA</name>
<feature type="transmembrane region" description="Helical" evidence="7">
    <location>
        <begin position="12"/>
        <end position="33"/>
    </location>
</feature>
<keyword evidence="4 7" id="KW-0472">Membrane</keyword>
<feature type="domain" description="G-protein coupled receptors family 1 profile" evidence="8">
    <location>
        <begin position="24"/>
        <end position="288"/>
    </location>
</feature>
<keyword evidence="2 5" id="KW-0812">Transmembrane</keyword>
<feature type="transmembrane region" description="Helical" evidence="7">
    <location>
        <begin position="42"/>
        <end position="65"/>
    </location>
</feature>
<dbReference type="PROSITE" id="PS50262">
    <property type="entry name" value="G_PROTEIN_RECEP_F1_2"/>
    <property type="match status" value="1"/>
</dbReference>
<reference evidence="9" key="1">
    <citation type="submission" date="2020-09" db="EMBL/GenBank/DDBJ databases">
        <authorList>
            <person name="Kikuchi T."/>
        </authorList>
    </citation>
    <scope>NUCLEOTIDE SEQUENCE</scope>
    <source>
        <strain evidence="9">SH1</strain>
    </source>
</reference>
<gene>
    <name evidence="9" type="ORF">BOKJ2_LOCUS10489</name>
</gene>
<dbReference type="PANTHER" id="PTHR47323:SF4">
    <property type="entry name" value="FMRFAMIDE PEPTIDE RECEPTOR FRPR-18"/>
    <property type="match status" value="1"/>
</dbReference>
<feature type="transmembrane region" description="Helical" evidence="7">
    <location>
        <begin position="272"/>
        <end position="291"/>
    </location>
</feature>
<dbReference type="GO" id="GO:0004930">
    <property type="term" value="F:G protein-coupled receptor activity"/>
    <property type="evidence" value="ECO:0007669"/>
    <property type="project" value="UniProtKB-KW"/>
</dbReference>
<accession>A0A811L7U7</accession>
<proteinExistence type="inferred from homology"/>
<keyword evidence="5" id="KW-0675">Receptor</keyword>
<evidence type="ECO:0000256" key="3">
    <source>
        <dbReference type="ARBA" id="ARBA00022989"/>
    </source>
</evidence>
<dbReference type="PRINTS" id="PR00237">
    <property type="entry name" value="GPCRRHODOPSN"/>
</dbReference>
<dbReference type="EMBL" id="CAJFCW020000005">
    <property type="protein sequence ID" value="CAG9118583.1"/>
    <property type="molecule type" value="Genomic_DNA"/>
</dbReference>
<feature type="region of interest" description="Disordered" evidence="6">
    <location>
        <begin position="325"/>
        <end position="436"/>
    </location>
</feature>
<sequence>MEDDNLQQYLASATLMIVVIGCLGNFLSLILFLRHSSSVNTLLAALSLVDLCLLLLAVPVFVMPSLDIWPDRTSLFNFLSCVLKFVYPVNLMFQTCSIYIMVLITIERWTAVCKPLQVRIWCTARTSRWALLCILIFAISYNLIRFWEYTIIETPEGLDYQRNLRDIHEHPYYVIFYYTGLYLLTHFLIPFSVIIIMNGHVCKQIIQLRRARLMLTRQQQREQSTTLMLLVVTLVFAVCNTLPFLLNLAECMKRDLFEAESTAWIAYQLNDLSNLLVVLNSSTTWIVYIIFSAKYRETAMRILWRCNTVYEKDVKYNSLSRTHSMRASSAMRKGGPVTSCTTESIRTLQSRSNRSNSECDDRIRKHVSSIISDKIKRDSKNNKSNGYRVSSHSKKEKTSSRLSLEVQPSTELLSPPPMTFRAPVPKWTEQTDRPEV</sequence>
<evidence type="ECO:0000256" key="1">
    <source>
        <dbReference type="ARBA" id="ARBA00004370"/>
    </source>
</evidence>
<dbReference type="PROSITE" id="PS00237">
    <property type="entry name" value="G_PROTEIN_RECEP_F1_1"/>
    <property type="match status" value="1"/>
</dbReference>
<dbReference type="EMBL" id="CAJFDH010000005">
    <property type="protein sequence ID" value="CAD5223719.1"/>
    <property type="molecule type" value="Genomic_DNA"/>
</dbReference>
<dbReference type="CDD" id="cd14978">
    <property type="entry name" value="7tmA_FMRFamide_R-like"/>
    <property type="match status" value="1"/>
</dbReference>
<dbReference type="InterPro" id="IPR053352">
    <property type="entry name" value="FMRFamide_rcpt"/>
</dbReference>
<feature type="compositionally biased region" description="Polar residues" evidence="6">
    <location>
        <begin position="400"/>
        <end position="412"/>
    </location>
</feature>
<keyword evidence="5" id="KW-0297">G-protein coupled receptor</keyword>
<comment type="caution">
    <text evidence="9">The sequence shown here is derived from an EMBL/GenBank/DDBJ whole genome shotgun (WGS) entry which is preliminary data.</text>
</comment>
<dbReference type="GO" id="GO:0016020">
    <property type="term" value="C:membrane"/>
    <property type="evidence" value="ECO:0007669"/>
    <property type="project" value="UniProtKB-SubCell"/>
</dbReference>
<feature type="transmembrane region" description="Helical" evidence="7">
    <location>
        <begin position="127"/>
        <end position="144"/>
    </location>
</feature>
<dbReference type="OrthoDB" id="10011262at2759"/>
<evidence type="ECO:0000313" key="10">
    <source>
        <dbReference type="Proteomes" id="UP000614601"/>
    </source>
</evidence>